<evidence type="ECO:0000313" key="2">
    <source>
        <dbReference type="EMBL" id="EJW02779.1"/>
    </source>
</evidence>
<dbReference type="HOGENOM" id="CLU_1094267_0_0_1"/>
<feature type="transmembrane region" description="Helical" evidence="1">
    <location>
        <begin position="107"/>
        <end position="127"/>
    </location>
</feature>
<feature type="transmembrane region" description="Helical" evidence="1">
    <location>
        <begin position="134"/>
        <end position="152"/>
    </location>
</feature>
<reference evidence="2 3" key="1">
    <citation type="submission" date="2011-08" db="EMBL/GenBank/DDBJ databases">
        <authorList>
            <person name="Liu Z.J."/>
            <person name="Shi F.L."/>
            <person name="Lu J.Q."/>
            <person name="Li M."/>
            <person name="Wang Z.L."/>
        </authorList>
    </citation>
    <scope>NUCLEOTIDE SEQUENCE [LARGE SCALE GENOMIC DNA]</scope>
    <source>
        <strain evidence="2 3">USNM 41457</strain>
    </source>
</reference>
<organism evidence="2 3">
    <name type="scientific">Edhazardia aedis (strain USNM 41457)</name>
    <name type="common">Microsporidian parasite</name>
    <dbReference type="NCBI Taxonomy" id="1003232"/>
    <lineage>
        <taxon>Eukaryota</taxon>
        <taxon>Fungi</taxon>
        <taxon>Fungi incertae sedis</taxon>
        <taxon>Microsporidia</taxon>
        <taxon>Edhazardia</taxon>
    </lineage>
</organism>
<evidence type="ECO:0000256" key="1">
    <source>
        <dbReference type="SAM" id="Phobius"/>
    </source>
</evidence>
<dbReference type="InParanoid" id="J9D5G9"/>
<keyword evidence="3" id="KW-1185">Reference proteome</keyword>
<sequence length="254" mass="28623">MKQVPTKSRITDCFVILLLLTLATAYELKIKWYVSSSFFLGYPVYIEMKYIGLGYIIYLVTLFIILAFNFAPFSFLDGVQECVIGGLGTYFVLCHLCGRITDVTTVILPTLFHFVCMILGIIVSVLCSNEKLSNLFLSLSAGYIMSVILCTLTGFKQAIIFSLTFVAFFIGFVFLKRLGENLHYCLIKAMTMGFTIVICADFVSPISILGAWFGQSNIITDKFGLIGHCIWAGFTIFLFFHNWFRKTIESLLGF</sequence>
<proteinExistence type="predicted"/>
<dbReference type="Proteomes" id="UP000003163">
    <property type="component" value="Unassembled WGS sequence"/>
</dbReference>
<feature type="transmembrane region" description="Helical" evidence="1">
    <location>
        <begin position="225"/>
        <end position="244"/>
    </location>
</feature>
<dbReference type="EMBL" id="AFBI03000056">
    <property type="protein sequence ID" value="EJW02779.1"/>
    <property type="molecule type" value="Genomic_DNA"/>
</dbReference>
<gene>
    <name evidence="2" type="ORF">EDEG_02819</name>
</gene>
<keyword evidence="1" id="KW-1133">Transmembrane helix</keyword>
<feature type="transmembrane region" description="Helical" evidence="1">
    <location>
        <begin position="158"/>
        <end position="175"/>
    </location>
</feature>
<reference evidence="3" key="2">
    <citation type="submission" date="2015-07" db="EMBL/GenBank/DDBJ databases">
        <title>Contrasting host-pathogen interactions and genome evolution in two generalist and specialist microsporidian pathogens of mosquitoes.</title>
        <authorList>
            <consortium name="The Broad Institute Genomics Platform"/>
            <consortium name="The Broad Institute Genome Sequencing Center for Infectious Disease"/>
            <person name="Cuomo C.A."/>
            <person name="Sanscrainte N.D."/>
            <person name="Goldberg J.M."/>
            <person name="Heiman D."/>
            <person name="Young S."/>
            <person name="Zeng Q."/>
            <person name="Becnel J.J."/>
            <person name="Birren B.W."/>
        </authorList>
    </citation>
    <scope>NUCLEOTIDE SEQUENCE [LARGE SCALE GENOMIC DNA]</scope>
    <source>
        <strain evidence="3">USNM 41457</strain>
    </source>
</reference>
<feature type="transmembrane region" description="Helical" evidence="1">
    <location>
        <begin position="187"/>
        <end position="213"/>
    </location>
</feature>
<name>J9D5G9_EDHAE</name>
<evidence type="ECO:0000313" key="3">
    <source>
        <dbReference type="Proteomes" id="UP000003163"/>
    </source>
</evidence>
<evidence type="ECO:0008006" key="4">
    <source>
        <dbReference type="Google" id="ProtNLM"/>
    </source>
</evidence>
<keyword evidence="1" id="KW-0812">Transmembrane</keyword>
<dbReference type="AlphaFoldDB" id="J9D5G9"/>
<comment type="caution">
    <text evidence="2">The sequence shown here is derived from an EMBL/GenBank/DDBJ whole genome shotgun (WGS) entry which is preliminary data.</text>
</comment>
<feature type="transmembrane region" description="Helical" evidence="1">
    <location>
        <begin position="82"/>
        <end position="101"/>
    </location>
</feature>
<feature type="transmembrane region" description="Helical" evidence="1">
    <location>
        <begin position="49"/>
        <end position="70"/>
    </location>
</feature>
<accession>J9D5G9</accession>
<protein>
    <recommendedName>
        <fullName evidence="4">DUF4203 domain-containing protein</fullName>
    </recommendedName>
</protein>
<dbReference type="VEuPathDB" id="MicrosporidiaDB:EDEG_02819"/>
<keyword evidence="1" id="KW-0472">Membrane</keyword>